<dbReference type="Proteomes" id="UP000237105">
    <property type="component" value="Unassembled WGS sequence"/>
</dbReference>
<gene>
    <name evidence="1" type="ORF">PanWU01x14_256490</name>
</gene>
<organism evidence="1 2">
    <name type="scientific">Parasponia andersonii</name>
    <name type="common">Sponia andersonii</name>
    <dbReference type="NCBI Taxonomy" id="3476"/>
    <lineage>
        <taxon>Eukaryota</taxon>
        <taxon>Viridiplantae</taxon>
        <taxon>Streptophyta</taxon>
        <taxon>Embryophyta</taxon>
        <taxon>Tracheophyta</taxon>
        <taxon>Spermatophyta</taxon>
        <taxon>Magnoliopsida</taxon>
        <taxon>eudicotyledons</taxon>
        <taxon>Gunneridae</taxon>
        <taxon>Pentapetalae</taxon>
        <taxon>rosids</taxon>
        <taxon>fabids</taxon>
        <taxon>Rosales</taxon>
        <taxon>Cannabaceae</taxon>
        <taxon>Parasponia</taxon>
    </lineage>
</organism>
<proteinExistence type="predicted"/>
<evidence type="ECO:0000313" key="1">
    <source>
        <dbReference type="EMBL" id="PON45774.1"/>
    </source>
</evidence>
<dbReference type="OrthoDB" id="10429381at2759"/>
<reference evidence="2" key="1">
    <citation type="submission" date="2016-06" db="EMBL/GenBank/DDBJ databases">
        <title>Parallel loss of symbiosis genes in relatives of nitrogen-fixing non-legume Parasponia.</title>
        <authorList>
            <person name="Van Velzen R."/>
            <person name="Holmer R."/>
            <person name="Bu F."/>
            <person name="Rutten L."/>
            <person name="Van Zeijl A."/>
            <person name="Liu W."/>
            <person name="Santuari L."/>
            <person name="Cao Q."/>
            <person name="Sharma T."/>
            <person name="Shen D."/>
            <person name="Roswanjaya Y."/>
            <person name="Wardhani T."/>
            <person name="Kalhor M.S."/>
            <person name="Jansen J."/>
            <person name="Van den Hoogen J."/>
            <person name="Gungor B."/>
            <person name="Hartog M."/>
            <person name="Hontelez J."/>
            <person name="Verver J."/>
            <person name="Yang W.-C."/>
            <person name="Schijlen E."/>
            <person name="Repin R."/>
            <person name="Schilthuizen M."/>
            <person name="Schranz E."/>
            <person name="Heidstra R."/>
            <person name="Miyata K."/>
            <person name="Fedorova E."/>
            <person name="Kohlen W."/>
            <person name="Bisseling T."/>
            <person name="Smit S."/>
            <person name="Geurts R."/>
        </authorList>
    </citation>
    <scope>NUCLEOTIDE SEQUENCE [LARGE SCALE GENOMIC DNA]</scope>
    <source>
        <strain evidence="2">cv. WU1-14</strain>
    </source>
</reference>
<name>A0A2P5BAG2_PARAD</name>
<keyword evidence="2" id="KW-1185">Reference proteome</keyword>
<sequence length="109" mass="11993">MGPPESNQIDESRVWVGSGLDSGGVLGNGYAKILAESSAGRRRRRRRDQSSSIPFFLSVLNFRSLSRACVFTPLRISSSIVPIPMSQSARSTTLHNERQNLVSLGSRSW</sequence>
<evidence type="ECO:0000313" key="2">
    <source>
        <dbReference type="Proteomes" id="UP000237105"/>
    </source>
</evidence>
<accession>A0A2P5BAG2</accession>
<protein>
    <submittedName>
        <fullName evidence="1">Uncharacterized protein</fullName>
    </submittedName>
</protein>
<dbReference type="AlphaFoldDB" id="A0A2P5BAG2"/>
<dbReference type="EMBL" id="JXTB01000324">
    <property type="protein sequence ID" value="PON45774.1"/>
    <property type="molecule type" value="Genomic_DNA"/>
</dbReference>
<comment type="caution">
    <text evidence="1">The sequence shown here is derived from an EMBL/GenBank/DDBJ whole genome shotgun (WGS) entry which is preliminary data.</text>
</comment>